<feature type="domain" description="GGDEF" evidence="4">
    <location>
        <begin position="252"/>
        <end position="385"/>
    </location>
</feature>
<sequence>MSLDVNTLFVVTIYVEAILGLLLLFAWAQNTAIHAVCWWGFAHLIRAASVMLFGMYGTVPDLITIDLANALLFTAFAVTWTGARVFDGRPVEPVYLVTGAVVWLLVCRLPVLSDAINTRALVASGIITTYTWLTAYEFWRGRSEQLGSRWPAIFMLFAHGALYLLRTPLVAMLPWSPSDASMYGSVWLTVLSFEALLFTISVAFILLAMAKERTELRHRTAAMVDPLTGIANRRAFLQEAEELTKRHLAKPRPTAVLLIDLDNFKSINDRFGHALGDRVLEVFTEAARQSFRVSDLIGRLGGEEFAAIMYGVSCDEAVATAERLRERFAQAAQEVDGRPVCATVSIGVVVCQEAALDVPEHLAQADQALYFAKENGRNRVEVASLEAFVARGSEDARTSVGAAGLATKSAA</sequence>
<organism evidence="5 6">
    <name type="scientific">Pseudolabrys taiwanensis</name>
    <dbReference type="NCBI Taxonomy" id="331696"/>
    <lineage>
        <taxon>Bacteria</taxon>
        <taxon>Pseudomonadati</taxon>
        <taxon>Pseudomonadota</taxon>
        <taxon>Alphaproteobacteria</taxon>
        <taxon>Hyphomicrobiales</taxon>
        <taxon>Xanthobacteraceae</taxon>
        <taxon>Pseudolabrys</taxon>
    </lineage>
</organism>
<protein>
    <recommendedName>
        <fullName evidence="1">diguanylate cyclase</fullName>
        <ecNumber evidence="1">2.7.7.65</ecNumber>
    </recommendedName>
</protein>
<dbReference type="InterPro" id="IPR029787">
    <property type="entry name" value="Nucleotide_cyclase"/>
</dbReference>
<feature type="transmembrane region" description="Helical" evidence="3">
    <location>
        <begin position="94"/>
        <end position="113"/>
    </location>
</feature>
<dbReference type="PANTHER" id="PTHR45138:SF9">
    <property type="entry name" value="DIGUANYLATE CYCLASE DGCM-RELATED"/>
    <property type="match status" value="1"/>
</dbReference>
<keyword evidence="3" id="KW-0472">Membrane</keyword>
<dbReference type="EMBL" id="CP031417">
    <property type="protein sequence ID" value="AXK79807.1"/>
    <property type="molecule type" value="Genomic_DNA"/>
</dbReference>
<dbReference type="RefSeq" id="WP_115688846.1">
    <property type="nucleotide sequence ID" value="NZ_CP031417.1"/>
</dbReference>
<evidence type="ECO:0000313" key="5">
    <source>
        <dbReference type="EMBL" id="AXK79807.1"/>
    </source>
</evidence>
<dbReference type="InterPro" id="IPR050469">
    <property type="entry name" value="Diguanylate_Cyclase"/>
</dbReference>
<evidence type="ECO:0000256" key="2">
    <source>
        <dbReference type="ARBA" id="ARBA00034247"/>
    </source>
</evidence>
<dbReference type="AlphaFoldDB" id="A0A345ZSB0"/>
<dbReference type="EC" id="2.7.7.65" evidence="1"/>
<dbReference type="OrthoDB" id="7185134at2"/>
<proteinExistence type="predicted"/>
<dbReference type="GO" id="GO:0052621">
    <property type="term" value="F:diguanylate cyclase activity"/>
    <property type="evidence" value="ECO:0007669"/>
    <property type="project" value="UniProtKB-EC"/>
</dbReference>
<feature type="transmembrane region" description="Helical" evidence="3">
    <location>
        <begin position="35"/>
        <end position="56"/>
    </location>
</feature>
<feature type="transmembrane region" description="Helical" evidence="3">
    <location>
        <begin position="6"/>
        <end position="28"/>
    </location>
</feature>
<comment type="catalytic activity">
    <reaction evidence="2">
        <text>2 GTP = 3',3'-c-di-GMP + 2 diphosphate</text>
        <dbReference type="Rhea" id="RHEA:24898"/>
        <dbReference type="ChEBI" id="CHEBI:33019"/>
        <dbReference type="ChEBI" id="CHEBI:37565"/>
        <dbReference type="ChEBI" id="CHEBI:58805"/>
        <dbReference type="EC" id="2.7.7.65"/>
    </reaction>
</comment>
<dbReference type="PANTHER" id="PTHR45138">
    <property type="entry name" value="REGULATORY COMPONENTS OF SENSORY TRANSDUCTION SYSTEM"/>
    <property type="match status" value="1"/>
</dbReference>
<dbReference type="FunFam" id="3.30.70.270:FF:000001">
    <property type="entry name" value="Diguanylate cyclase domain protein"/>
    <property type="match status" value="1"/>
</dbReference>
<dbReference type="CDD" id="cd01949">
    <property type="entry name" value="GGDEF"/>
    <property type="match status" value="1"/>
</dbReference>
<dbReference type="GO" id="GO:0043709">
    <property type="term" value="P:cell adhesion involved in single-species biofilm formation"/>
    <property type="evidence" value="ECO:0007669"/>
    <property type="project" value="TreeGrafter"/>
</dbReference>
<dbReference type="PROSITE" id="PS50887">
    <property type="entry name" value="GGDEF"/>
    <property type="match status" value="1"/>
</dbReference>
<accession>A0A345ZSB0</accession>
<feature type="transmembrane region" description="Helical" evidence="3">
    <location>
        <begin position="146"/>
        <end position="165"/>
    </location>
</feature>
<feature type="transmembrane region" description="Helical" evidence="3">
    <location>
        <begin position="119"/>
        <end position="139"/>
    </location>
</feature>
<keyword evidence="3" id="KW-1133">Transmembrane helix</keyword>
<evidence type="ECO:0000256" key="1">
    <source>
        <dbReference type="ARBA" id="ARBA00012528"/>
    </source>
</evidence>
<name>A0A345ZSB0_9HYPH</name>
<dbReference type="GO" id="GO:0005886">
    <property type="term" value="C:plasma membrane"/>
    <property type="evidence" value="ECO:0007669"/>
    <property type="project" value="TreeGrafter"/>
</dbReference>
<keyword evidence="3" id="KW-0812">Transmembrane</keyword>
<evidence type="ECO:0000259" key="4">
    <source>
        <dbReference type="PROSITE" id="PS50887"/>
    </source>
</evidence>
<keyword evidence="6" id="KW-1185">Reference proteome</keyword>
<feature type="transmembrane region" description="Helical" evidence="3">
    <location>
        <begin position="62"/>
        <end position="82"/>
    </location>
</feature>
<gene>
    <name evidence="5" type="ORF">DW352_04305</name>
</gene>
<dbReference type="InterPro" id="IPR000160">
    <property type="entry name" value="GGDEF_dom"/>
</dbReference>
<dbReference type="Proteomes" id="UP000254889">
    <property type="component" value="Chromosome"/>
</dbReference>
<dbReference type="KEGG" id="ptaw:DW352_04305"/>
<dbReference type="SMART" id="SM00267">
    <property type="entry name" value="GGDEF"/>
    <property type="match status" value="1"/>
</dbReference>
<dbReference type="InterPro" id="IPR043128">
    <property type="entry name" value="Rev_trsase/Diguanyl_cyclase"/>
</dbReference>
<reference evidence="5 6" key="1">
    <citation type="submission" date="2018-07" db="EMBL/GenBank/DDBJ databases">
        <authorList>
            <person name="Quirk P.G."/>
            <person name="Krulwich T.A."/>
        </authorList>
    </citation>
    <scope>NUCLEOTIDE SEQUENCE [LARGE SCALE GENOMIC DNA]</scope>
    <source>
        <strain evidence="5 6">CC-BB4</strain>
    </source>
</reference>
<dbReference type="SUPFAM" id="SSF55073">
    <property type="entry name" value="Nucleotide cyclase"/>
    <property type="match status" value="1"/>
</dbReference>
<evidence type="ECO:0000256" key="3">
    <source>
        <dbReference type="SAM" id="Phobius"/>
    </source>
</evidence>
<dbReference type="Gene3D" id="3.30.70.270">
    <property type="match status" value="1"/>
</dbReference>
<feature type="transmembrane region" description="Helical" evidence="3">
    <location>
        <begin position="185"/>
        <end position="209"/>
    </location>
</feature>
<dbReference type="Pfam" id="PF00990">
    <property type="entry name" value="GGDEF"/>
    <property type="match status" value="1"/>
</dbReference>
<dbReference type="NCBIfam" id="TIGR00254">
    <property type="entry name" value="GGDEF"/>
    <property type="match status" value="1"/>
</dbReference>
<evidence type="ECO:0000313" key="6">
    <source>
        <dbReference type="Proteomes" id="UP000254889"/>
    </source>
</evidence>
<dbReference type="GO" id="GO:1902201">
    <property type="term" value="P:negative regulation of bacterial-type flagellum-dependent cell motility"/>
    <property type="evidence" value="ECO:0007669"/>
    <property type="project" value="TreeGrafter"/>
</dbReference>